<dbReference type="InterPro" id="IPR050066">
    <property type="entry name" value="UvrABC_protein_C"/>
</dbReference>
<dbReference type="GO" id="GO:0003677">
    <property type="term" value="F:DNA binding"/>
    <property type="evidence" value="ECO:0007669"/>
    <property type="project" value="InterPro"/>
</dbReference>
<dbReference type="GO" id="GO:0009380">
    <property type="term" value="C:excinuclease repair complex"/>
    <property type="evidence" value="ECO:0007669"/>
    <property type="project" value="TreeGrafter"/>
</dbReference>
<sequence>MPNLIPLNTQLSITDLGTRLRDATFVVVDLETTGGRPTDAGITEFGAVKVQGGQVIGEFATLVNPGMPIPAFIAALTGITNSLVATAPRLAAVLPTFLEFARGSVLVAHNAPYDIGFLKGACAKLDHEWPGNHVVDTARLARITLQRDEVANCKLSTLAAYFRTEISPTHRAFDDARATADVLHRLLERVGDHGVETLEDLAAFTARVSPVQRTKRHLAAGLPDAPGVYIFRDPQGAALYVGTSKNIRKRVRTYFTASETRRRMTQMITIAASVDPIVCATVLEARIRELRLIATKQPRYNQQSKRPERQTWLKLTAEAAPRLAIVREVRGDVSDGACYLGPFRSNAAAQEASEALQFALPLRTCATKLARNPRSTTAGCALAELGKCLAPCTATVDHEAYDSLVARVRSAMSGAIDPVTNALQVRMRDLADESRFEDAARWRDRLAHFVQASVRTHRLMMLAQIEQLVAGKPTPAGGWEVHCISYGALTGAITIPNGVDPLPAINALISTADQISQPAPSQVAGLTEEAEAILQWLESDGVRLVRTSEPLALPIGCGGALLTQLGQVRNEIRAQEPVDYQWLTASARGKMVTRIA</sequence>
<dbReference type="NCBIfam" id="NF005907">
    <property type="entry name" value="PRK07883.1-5"/>
    <property type="match status" value="1"/>
</dbReference>
<dbReference type="Pfam" id="PF01541">
    <property type="entry name" value="GIY-YIG"/>
    <property type="match status" value="1"/>
</dbReference>
<accession>A0A6J6U2P5</accession>
<dbReference type="SMART" id="SM00465">
    <property type="entry name" value="GIYc"/>
    <property type="match status" value="1"/>
</dbReference>
<feature type="domain" description="GIY-YIG" evidence="2">
    <location>
        <begin position="224"/>
        <end position="302"/>
    </location>
</feature>
<name>A0A6J6U2P5_9ZZZZ</name>
<dbReference type="InterPro" id="IPR036876">
    <property type="entry name" value="UVR_dom_sf"/>
</dbReference>
<dbReference type="PROSITE" id="PS50164">
    <property type="entry name" value="GIY_YIG"/>
    <property type="match status" value="1"/>
</dbReference>
<dbReference type="Gene3D" id="3.40.1440.10">
    <property type="entry name" value="GIY-YIG endonuclease"/>
    <property type="match status" value="1"/>
</dbReference>
<dbReference type="PROSITE" id="PS50151">
    <property type="entry name" value="UVR"/>
    <property type="match status" value="1"/>
</dbReference>
<dbReference type="EMBL" id="CAEZZA010000146">
    <property type="protein sequence ID" value="CAB4754201.1"/>
    <property type="molecule type" value="Genomic_DNA"/>
</dbReference>
<dbReference type="InterPro" id="IPR001943">
    <property type="entry name" value="UVR_dom"/>
</dbReference>
<dbReference type="PANTHER" id="PTHR30562">
    <property type="entry name" value="UVRC/OXIDOREDUCTASE"/>
    <property type="match status" value="1"/>
</dbReference>
<dbReference type="CDD" id="cd10434">
    <property type="entry name" value="GIY-YIG_UvrC_Cho"/>
    <property type="match status" value="1"/>
</dbReference>
<dbReference type="AlphaFoldDB" id="A0A6J6U2P5"/>
<dbReference type="InterPro" id="IPR012337">
    <property type="entry name" value="RNaseH-like_sf"/>
</dbReference>
<dbReference type="PANTHER" id="PTHR30562:SF1">
    <property type="entry name" value="UVRABC SYSTEM PROTEIN C"/>
    <property type="match status" value="1"/>
</dbReference>
<organism evidence="3">
    <name type="scientific">freshwater metagenome</name>
    <dbReference type="NCBI Taxonomy" id="449393"/>
    <lineage>
        <taxon>unclassified sequences</taxon>
        <taxon>metagenomes</taxon>
        <taxon>ecological metagenomes</taxon>
    </lineage>
</organism>
<dbReference type="Pfam" id="PF00929">
    <property type="entry name" value="RNase_T"/>
    <property type="match status" value="1"/>
</dbReference>
<evidence type="ECO:0000313" key="3">
    <source>
        <dbReference type="EMBL" id="CAB4754201.1"/>
    </source>
</evidence>
<dbReference type="NCBIfam" id="NF005905">
    <property type="entry name" value="PRK07883.1-3"/>
    <property type="match status" value="1"/>
</dbReference>
<evidence type="ECO:0000259" key="1">
    <source>
        <dbReference type="PROSITE" id="PS50151"/>
    </source>
</evidence>
<evidence type="ECO:0000259" key="2">
    <source>
        <dbReference type="PROSITE" id="PS50164"/>
    </source>
</evidence>
<dbReference type="GO" id="GO:0006289">
    <property type="term" value="P:nucleotide-excision repair"/>
    <property type="evidence" value="ECO:0007669"/>
    <property type="project" value="InterPro"/>
</dbReference>
<dbReference type="SUPFAM" id="SSF82771">
    <property type="entry name" value="GIY-YIG endonuclease"/>
    <property type="match status" value="1"/>
</dbReference>
<dbReference type="InterPro" id="IPR013520">
    <property type="entry name" value="Ribonucl_H"/>
</dbReference>
<reference evidence="3" key="1">
    <citation type="submission" date="2020-05" db="EMBL/GenBank/DDBJ databases">
        <authorList>
            <person name="Chiriac C."/>
            <person name="Salcher M."/>
            <person name="Ghai R."/>
            <person name="Kavagutti S V."/>
        </authorList>
    </citation>
    <scope>NUCLEOTIDE SEQUENCE</scope>
</reference>
<dbReference type="InterPro" id="IPR047296">
    <property type="entry name" value="GIY-YIG_UvrC_Cho"/>
</dbReference>
<dbReference type="InterPro" id="IPR006054">
    <property type="entry name" value="DnaQ"/>
</dbReference>
<dbReference type="GO" id="GO:0003887">
    <property type="term" value="F:DNA-directed DNA polymerase activity"/>
    <property type="evidence" value="ECO:0007669"/>
    <property type="project" value="InterPro"/>
</dbReference>
<dbReference type="NCBIfam" id="TIGR00573">
    <property type="entry name" value="dnaq"/>
    <property type="match status" value="1"/>
</dbReference>
<dbReference type="SMART" id="SM00479">
    <property type="entry name" value="EXOIII"/>
    <property type="match status" value="1"/>
</dbReference>
<dbReference type="FunFam" id="3.30.420.10:FF:000045">
    <property type="entry name" value="3'-5' exonuclease DinG"/>
    <property type="match status" value="1"/>
</dbReference>
<dbReference type="CDD" id="cd06127">
    <property type="entry name" value="DEDDh"/>
    <property type="match status" value="1"/>
</dbReference>
<dbReference type="InterPro" id="IPR000305">
    <property type="entry name" value="GIY-YIG_endonuc"/>
</dbReference>
<dbReference type="InterPro" id="IPR036397">
    <property type="entry name" value="RNaseH_sf"/>
</dbReference>
<dbReference type="GO" id="GO:0006260">
    <property type="term" value="P:DNA replication"/>
    <property type="evidence" value="ECO:0007669"/>
    <property type="project" value="InterPro"/>
</dbReference>
<dbReference type="SUPFAM" id="SSF46600">
    <property type="entry name" value="C-terminal UvrC-binding domain of UvrB"/>
    <property type="match status" value="1"/>
</dbReference>
<feature type="domain" description="UVR" evidence="1">
    <location>
        <begin position="417"/>
        <end position="452"/>
    </location>
</feature>
<dbReference type="InterPro" id="IPR035901">
    <property type="entry name" value="GIY-YIG_endonuc_sf"/>
</dbReference>
<gene>
    <name evidence="3" type="ORF">UFOPK2809_01038</name>
</gene>
<dbReference type="SUPFAM" id="SSF53098">
    <property type="entry name" value="Ribonuclease H-like"/>
    <property type="match status" value="1"/>
</dbReference>
<protein>
    <submittedName>
        <fullName evidence="3">Unannotated protein</fullName>
    </submittedName>
</protein>
<dbReference type="Gene3D" id="3.30.420.10">
    <property type="entry name" value="Ribonuclease H-like superfamily/Ribonuclease H"/>
    <property type="match status" value="1"/>
</dbReference>
<proteinExistence type="predicted"/>